<dbReference type="EMBL" id="CACSII010000001">
    <property type="protein sequence ID" value="CAA0085611.1"/>
    <property type="molecule type" value="Genomic_DNA"/>
</dbReference>
<evidence type="ECO:0000256" key="10">
    <source>
        <dbReference type="ARBA" id="ARBA00049547"/>
    </source>
</evidence>
<dbReference type="Gene3D" id="3.30.9.10">
    <property type="entry name" value="D-Amino Acid Oxidase, subunit A, domain 2"/>
    <property type="match status" value="1"/>
</dbReference>
<evidence type="ECO:0000256" key="3">
    <source>
        <dbReference type="ARBA" id="ARBA00006730"/>
    </source>
</evidence>
<dbReference type="EC" id="1.4.3.3" evidence="8"/>
<keyword evidence="4" id="KW-0285">Flavoprotein</keyword>
<accession>A0A5S9MMR5</accession>
<dbReference type="Proteomes" id="UP000434580">
    <property type="component" value="Unassembled WGS sequence"/>
</dbReference>
<sequence length="375" mass="41704">MSVAQHFAIVGAGLVGRLMAWRLAEAGQQVTLFDKDPLEASQSAGMIAAAMLAPATEVIDAEPVVYHQGAAGIQIWRSWVDQLNATTQTQIELQHNGSVVVSHRQDSGDFQKLLARLHAHDDLSTHNVVPLNQAQLCELEPELADQFDRGCFLVDEGCIDNHALYKALAERLQQLEITIEQREIPTLITNTLPKELAAFDQVIDCRGFGARQDVHRLRGVRGEVIRVRAPEVHLSRPVRLVHPRYKLYIAPKPDHEYVIGATQIESESETSVTVRSSLELLSALYSVHRGFAEAHILEQTARCRPAFDDNLPRIDMHPRLMSINGLYRHGYLLSPSVVEQALSELGVSTANPWPDIVCRKQAKPSSSETLQVLHD</sequence>
<dbReference type="PANTHER" id="PTHR11530:SF11">
    <property type="entry name" value="D-ASPARTATE OXIDASE"/>
    <property type="match status" value="1"/>
</dbReference>
<evidence type="ECO:0000256" key="8">
    <source>
        <dbReference type="ARBA" id="ARBA00039101"/>
    </source>
</evidence>
<proteinExistence type="inferred from homology"/>
<dbReference type="GO" id="GO:0003884">
    <property type="term" value="F:D-amino-acid oxidase activity"/>
    <property type="evidence" value="ECO:0007669"/>
    <property type="project" value="UniProtKB-EC"/>
</dbReference>
<evidence type="ECO:0000256" key="6">
    <source>
        <dbReference type="ARBA" id="ARBA00022977"/>
    </source>
</evidence>
<keyword evidence="6" id="KW-0784">Thiamine biosynthesis</keyword>
<comment type="pathway">
    <text evidence="2">Cofactor biosynthesis; thiamine diphosphate biosynthesis.</text>
</comment>
<organism evidence="12 13">
    <name type="scientific">BD1-7 clade bacterium</name>
    <dbReference type="NCBI Taxonomy" id="2029982"/>
    <lineage>
        <taxon>Bacteria</taxon>
        <taxon>Pseudomonadati</taxon>
        <taxon>Pseudomonadota</taxon>
        <taxon>Gammaproteobacteria</taxon>
        <taxon>Cellvibrionales</taxon>
        <taxon>Spongiibacteraceae</taxon>
        <taxon>BD1-7 clade</taxon>
    </lineage>
</organism>
<dbReference type="AlphaFoldDB" id="A0A5S9MMR5"/>
<dbReference type="GO" id="GO:0009229">
    <property type="term" value="P:thiamine diphosphate biosynthetic process"/>
    <property type="evidence" value="ECO:0007669"/>
    <property type="project" value="UniProtKB-UniPathway"/>
</dbReference>
<reference evidence="12 13" key="1">
    <citation type="submission" date="2019-11" db="EMBL/GenBank/DDBJ databases">
        <authorList>
            <person name="Holert J."/>
        </authorList>
    </citation>
    <scope>NUCLEOTIDE SEQUENCE [LARGE SCALE GENOMIC DNA]</scope>
    <source>
        <strain evidence="12">BC5_2</strain>
    </source>
</reference>
<dbReference type="Pfam" id="PF01266">
    <property type="entry name" value="DAO"/>
    <property type="match status" value="1"/>
</dbReference>
<name>A0A5S9MMR5_9GAMM</name>
<dbReference type="Gene3D" id="3.50.50.60">
    <property type="entry name" value="FAD/NAD(P)-binding domain"/>
    <property type="match status" value="1"/>
</dbReference>
<dbReference type="GO" id="GO:0009228">
    <property type="term" value="P:thiamine biosynthetic process"/>
    <property type="evidence" value="ECO:0007669"/>
    <property type="project" value="UniProtKB-KW"/>
</dbReference>
<dbReference type="PANTHER" id="PTHR11530">
    <property type="entry name" value="D-AMINO ACID OXIDASE"/>
    <property type="match status" value="1"/>
</dbReference>
<evidence type="ECO:0000313" key="12">
    <source>
        <dbReference type="EMBL" id="CAA0085611.1"/>
    </source>
</evidence>
<dbReference type="InterPro" id="IPR012727">
    <property type="entry name" value="Gly_oxidase_ThiO"/>
</dbReference>
<evidence type="ECO:0000256" key="1">
    <source>
        <dbReference type="ARBA" id="ARBA00001974"/>
    </source>
</evidence>
<dbReference type="SUPFAM" id="SSF51971">
    <property type="entry name" value="Nucleotide-binding domain"/>
    <property type="match status" value="1"/>
</dbReference>
<comment type="catalytic activity">
    <reaction evidence="10">
        <text>a D-alpha-amino acid + O2 + H2O = a 2-oxocarboxylate + H2O2 + NH4(+)</text>
        <dbReference type="Rhea" id="RHEA:21816"/>
        <dbReference type="ChEBI" id="CHEBI:15377"/>
        <dbReference type="ChEBI" id="CHEBI:15379"/>
        <dbReference type="ChEBI" id="CHEBI:16240"/>
        <dbReference type="ChEBI" id="CHEBI:28938"/>
        <dbReference type="ChEBI" id="CHEBI:35179"/>
        <dbReference type="ChEBI" id="CHEBI:59871"/>
        <dbReference type="EC" id="1.4.3.3"/>
    </reaction>
    <physiologicalReaction direction="left-to-right" evidence="10">
        <dbReference type="Rhea" id="RHEA:21817"/>
    </physiologicalReaction>
</comment>
<dbReference type="OrthoDB" id="9790035at2"/>
<gene>
    <name evidence="12" type="primary">thiO</name>
    <name evidence="12" type="ORF">DPBNPPHM_00898</name>
</gene>
<evidence type="ECO:0000256" key="2">
    <source>
        <dbReference type="ARBA" id="ARBA00004948"/>
    </source>
</evidence>
<dbReference type="InterPro" id="IPR023209">
    <property type="entry name" value="DAO"/>
</dbReference>
<dbReference type="InterPro" id="IPR006076">
    <property type="entry name" value="FAD-dep_OxRdtase"/>
</dbReference>
<dbReference type="SUPFAM" id="SSF54373">
    <property type="entry name" value="FAD-linked reductases, C-terminal domain"/>
    <property type="match status" value="1"/>
</dbReference>
<comment type="similarity">
    <text evidence="3">Belongs to the DAMOX/DASOX family.</text>
</comment>
<keyword evidence="7 12" id="KW-0560">Oxidoreductase</keyword>
<dbReference type="GO" id="GO:0046416">
    <property type="term" value="P:D-amino acid metabolic process"/>
    <property type="evidence" value="ECO:0007669"/>
    <property type="project" value="InterPro"/>
</dbReference>
<evidence type="ECO:0000259" key="11">
    <source>
        <dbReference type="Pfam" id="PF01266"/>
    </source>
</evidence>
<keyword evidence="5" id="KW-0274">FAD</keyword>
<protein>
    <recommendedName>
        <fullName evidence="9">D-amino-acid oxidase</fullName>
        <ecNumber evidence="8">1.4.3.3</ecNumber>
    </recommendedName>
</protein>
<comment type="cofactor">
    <cofactor evidence="1">
        <name>FAD</name>
        <dbReference type="ChEBI" id="CHEBI:57692"/>
    </cofactor>
</comment>
<dbReference type="NCBIfam" id="TIGR02352">
    <property type="entry name" value="thiamin_ThiO"/>
    <property type="match status" value="1"/>
</dbReference>
<evidence type="ECO:0000256" key="5">
    <source>
        <dbReference type="ARBA" id="ARBA00022827"/>
    </source>
</evidence>
<dbReference type="InterPro" id="IPR036188">
    <property type="entry name" value="FAD/NAD-bd_sf"/>
</dbReference>
<dbReference type="GO" id="GO:0071949">
    <property type="term" value="F:FAD binding"/>
    <property type="evidence" value="ECO:0007669"/>
    <property type="project" value="InterPro"/>
</dbReference>
<feature type="domain" description="FAD dependent oxidoreductase" evidence="11">
    <location>
        <begin position="7"/>
        <end position="336"/>
    </location>
</feature>
<dbReference type="UniPathway" id="UPA00060"/>
<evidence type="ECO:0000313" key="13">
    <source>
        <dbReference type="Proteomes" id="UP000434580"/>
    </source>
</evidence>
<evidence type="ECO:0000256" key="4">
    <source>
        <dbReference type="ARBA" id="ARBA00022630"/>
    </source>
</evidence>
<evidence type="ECO:0000256" key="9">
    <source>
        <dbReference type="ARBA" id="ARBA00039751"/>
    </source>
</evidence>
<evidence type="ECO:0000256" key="7">
    <source>
        <dbReference type="ARBA" id="ARBA00023002"/>
    </source>
</evidence>